<dbReference type="STRING" id="1797533.A2731_00745"/>
<dbReference type="NCBIfam" id="NF008687">
    <property type="entry name" value="PRK11706.1"/>
    <property type="match status" value="1"/>
</dbReference>
<dbReference type="Gene3D" id="3.40.640.10">
    <property type="entry name" value="Type I PLP-dependent aspartate aminotransferase-like (Major domain)"/>
    <property type="match status" value="1"/>
</dbReference>
<comment type="similarity">
    <text evidence="3">Belongs to the DegT/DnrJ/EryC1 family.</text>
</comment>
<dbReference type="GO" id="GO:0030170">
    <property type="term" value="F:pyridoxal phosphate binding"/>
    <property type="evidence" value="ECO:0007669"/>
    <property type="project" value="TreeGrafter"/>
</dbReference>
<dbReference type="InterPro" id="IPR015421">
    <property type="entry name" value="PyrdxlP-dep_Trfase_major"/>
</dbReference>
<dbReference type="InterPro" id="IPR015424">
    <property type="entry name" value="PyrdxlP-dep_Trfase"/>
</dbReference>
<comment type="caution">
    <text evidence="4">The sequence shown here is derived from an EMBL/GenBank/DDBJ whole genome shotgun (WGS) entry which is preliminary data.</text>
</comment>
<feature type="active site" description="Proton acceptor" evidence="1">
    <location>
        <position position="198"/>
    </location>
</feature>
<organism evidence="4 5">
    <name type="scientific">Candidatus Buchananbacteria bacterium RIFCSPHIGHO2_01_FULL_39_8</name>
    <dbReference type="NCBI Taxonomy" id="1797533"/>
    <lineage>
        <taxon>Bacteria</taxon>
        <taxon>Candidatus Buchananiibacteriota</taxon>
    </lineage>
</organism>
<dbReference type="GO" id="GO:0000271">
    <property type="term" value="P:polysaccharide biosynthetic process"/>
    <property type="evidence" value="ECO:0007669"/>
    <property type="project" value="TreeGrafter"/>
</dbReference>
<dbReference type="EMBL" id="MHIC01000023">
    <property type="protein sequence ID" value="OGY44838.1"/>
    <property type="molecule type" value="Genomic_DNA"/>
</dbReference>
<reference evidence="4 5" key="1">
    <citation type="journal article" date="2016" name="Nat. Commun.">
        <title>Thousands of microbial genomes shed light on interconnected biogeochemical processes in an aquifer system.</title>
        <authorList>
            <person name="Anantharaman K."/>
            <person name="Brown C.T."/>
            <person name="Hug L.A."/>
            <person name="Sharon I."/>
            <person name="Castelle C.J."/>
            <person name="Probst A.J."/>
            <person name="Thomas B.C."/>
            <person name="Singh A."/>
            <person name="Wilkins M.J."/>
            <person name="Karaoz U."/>
            <person name="Brodie E.L."/>
            <person name="Williams K.H."/>
            <person name="Hubbard S.S."/>
            <person name="Banfield J.F."/>
        </authorList>
    </citation>
    <scope>NUCLEOTIDE SEQUENCE [LARGE SCALE GENOMIC DNA]</scope>
</reference>
<dbReference type="InterPro" id="IPR015422">
    <property type="entry name" value="PyrdxlP-dep_Trfase_small"/>
</dbReference>
<keyword evidence="2 3" id="KW-0663">Pyridoxal phosphate</keyword>
<dbReference type="GO" id="GO:0008483">
    <property type="term" value="F:transaminase activity"/>
    <property type="evidence" value="ECO:0007669"/>
    <property type="project" value="TreeGrafter"/>
</dbReference>
<evidence type="ECO:0000313" key="5">
    <source>
        <dbReference type="Proteomes" id="UP000176241"/>
    </source>
</evidence>
<evidence type="ECO:0000313" key="4">
    <source>
        <dbReference type="EMBL" id="OGY44838.1"/>
    </source>
</evidence>
<dbReference type="InterPro" id="IPR000653">
    <property type="entry name" value="DegT/StrS_aminotransferase"/>
</dbReference>
<dbReference type="AlphaFoldDB" id="A0A1G1XXQ9"/>
<dbReference type="PANTHER" id="PTHR30244:SF34">
    <property type="entry name" value="DTDP-4-AMINO-4,6-DIDEOXYGALACTOSE TRANSAMINASE"/>
    <property type="match status" value="1"/>
</dbReference>
<evidence type="ECO:0000256" key="3">
    <source>
        <dbReference type="RuleBase" id="RU004508"/>
    </source>
</evidence>
<evidence type="ECO:0000256" key="1">
    <source>
        <dbReference type="PIRSR" id="PIRSR000390-1"/>
    </source>
</evidence>
<dbReference type="SUPFAM" id="SSF53383">
    <property type="entry name" value="PLP-dependent transferases"/>
    <property type="match status" value="1"/>
</dbReference>
<proteinExistence type="inferred from homology"/>
<feature type="modified residue" description="N6-(pyridoxal phosphate)lysine" evidence="2">
    <location>
        <position position="198"/>
    </location>
</feature>
<protein>
    <recommendedName>
        <fullName evidence="6">dTDP-4-amino-4,6-dideoxygalactose transaminase</fullName>
    </recommendedName>
</protein>
<dbReference type="Pfam" id="PF01041">
    <property type="entry name" value="DegT_DnrJ_EryC1"/>
    <property type="match status" value="1"/>
</dbReference>
<dbReference type="PANTHER" id="PTHR30244">
    <property type="entry name" value="TRANSAMINASE"/>
    <property type="match status" value="1"/>
</dbReference>
<evidence type="ECO:0000256" key="2">
    <source>
        <dbReference type="PIRSR" id="PIRSR000390-2"/>
    </source>
</evidence>
<accession>A0A1G1XXQ9</accession>
<dbReference type="PIRSF" id="PIRSF000390">
    <property type="entry name" value="PLP_StrS"/>
    <property type="match status" value="1"/>
</dbReference>
<dbReference type="CDD" id="cd00616">
    <property type="entry name" value="AHBA_syn"/>
    <property type="match status" value="1"/>
</dbReference>
<evidence type="ECO:0008006" key="6">
    <source>
        <dbReference type="Google" id="ProtNLM"/>
    </source>
</evidence>
<name>A0A1G1XXQ9_9BACT</name>
<dbReference type="Proteomes" id="UP000176241">
    <property type="component" value="Unassembled WGS sequence"/>
</dbReference>
<gene>
    <name evidence="4" type="ORF">A2731_00745</name>
</gene>
<dbReference type="Gene3D" id="3.90.1150.10">
    <property type="entry name" value="Aspartate Aminotransferase, domain 1"/>
    <property type="match status" value="1"/>
</dbReference>
<sequence length="394" mass="43925">MEDKKLAIDGGVPVRKNTLAFNKPFLGQEEIEAAKAVIESGEIGGNGSECKILEESLKRYTKAKYVIATNSCTAAFQMSLIVARLEPGDEVIIPSFSFVSIANALVLMGIKPVFVDIEDTYYNLDYKLIEKAITNHTKAIVVIHYAGIAASMDEILDIAKRHHLLVIEDAAHALGSFYKGQNLGTIGDMGCYSFHVTKNLTCGEGGAFVTNNDEYYKLAEYALEKGTDRSDFLKGEKKKYVWVSKGGSYVLSDVLAAVASTQLKKADFIIKRRREIAVYLTEKLAKYEPLISLPKIPSYAEINWHIYAIKVSRDKRDWVIQALKAEGINTTSHFEPLHLSPFALKNWSYHTGDLPITEEICGSLIRLPIYPQLTQQDLDDIVAAFDKIIPYLDK</sequence>